<dbReference type="InterPro" id="IPR001608">
    <property type="entry name" value="Ala_racemase_N"/>
</dbReference>
<organism evidence="5">
    <name type="scientific">hydrothermal vent metagenome</name>
    <dbReference type="NCBI Taxonomy" id="652676"/>
    <lineage>
        <taxon>unclassified sequences</taxon>
        <taxon>metagenomes</taxon>
        <taxon>ecological metagenomes</taxon>
    </lineage>
</organism>
<dbReference type="GO" id="GO:0030632">
    <property type="term" value="P:D-alanine biosynthetic process"/>
    <property type="evidence" value="ECO:0007669"/>
    <property type="project" value="TreeGrafter"/>
</dbReference>
<sequence>MFYRPAKAYIYLPALRHNLNVAKSLAPNSKILAVVKANGYGHGICRVAQQLVNADAFGVASMDEALQLRQKGFLHRILLLEGVFSEIEMPLAIQNRLDIVVHSEHQLQWLLDYQTAITVTVWLKIDTGMHRLGFSANQIPFVVKRLEQHLNPFNIHLMSHFASADELSSSAVAFTRNQINIFNQVTEKLEYPKSLNNSAGLQSYRSSSYDWVRPGILLYGAGQVVDTLLDRQTQLKPVMRLESEVIAIKWVKSGEFVGYGNDWQASKDTCIAVIAIGYGDGYPRHAVTGTPVLVDGKRVPLIGRVSMDMITVDITKYSDEITIGSLATLWGGGLSIDEVAKYANTISYELLCGITSRVPMIEVQ</sequence>
<dbReference type="SMART" id="SM01005">
    <property type="entry name" value="Ala_racemase_C"/>
    <property type="match status" value="1"/>
</dbReference>
<dbReference type="Gene3D" id="2.40.37.10">
    <property type="entry name" value="Lyase, Ornithine Decarboxylase, Chain A, domain 1"/>
    <property type="match status" value="1"/>
</dbReference>
<evidence type="ECO:0000259" key="4">
    <source>
        <dbReference type="SMART" id="SM01005"/>
    </source>
</evidence>
<dbReference type="NCBIfam" id="TIGR00492">
    <property type="entry name" value="alr"/>
    <property type="match status" value="1"/>
</dbReference>
<dbReference type="InterPro" id="IPR020622">
    <property type="entry name" value="Ala_racemase_pyridoxalP-BS"/>
</dbReference>
<keyword evidence="3 5" id="KW-0413">Isomerase</keyword>
<dbReference type="Pfam" id="PF01168">
    <property type="entry name" value="Ala_racemase_N"/>
    <property type="match status" value="1"/>
</dbReference>
<dbReference type="Pfam" id="PF00842">
    <property type="entry name" value="Ala_racemase_C"/>
    <property type="match status" value="1"/>
</dbReference>
<dbReference type="InterPro" id="IPR000821">
    <property type="entry name" value="Ala_racemase"/>
</dbReference>
<protein>
    <submittedName>
        <fullName evidence="5">Alanine racemase</fullName>
        <ecNumber evidence="5">5.1.1.1</ecNumber>
    </submittedName>
</protein>
<dbReference type="GO" id="GO:0030170">
    <property type="term" value="F:pyridoxal phosphate binding"/>
    <property type="evidence" value="ECO:0007669"/>
    <property type="project" value="TreeGrafter"/>
</dbReference>
<dbReference type="PANTHER" id="PTHR30511:SF0">
    <property type="entry name" value="ALANINE RACEMASE, CATABOLIC-RELATED"/>
    <property type="match status" value="1"/>
</dbReference>
<keyword evidence="2" id="KW-0663">Pyridoxal phosphate</keyword>
<dbReference type="InterPro" id="IPR011079">
    <property type="entry name" value="Ala_racemase_C"/>
</dbReference>
<dbReference type="InterPro" id="IPR009006">
    <property type="entry name" value="Ala_racemase/Decarboxylase_C"/>
</dbReference>
<evidence type="ECO:0000313" key="5">
    <source>
        <dbReference type="EMBL" id="VAW43879.1"/>
    </source>
</evidence>
<dbReference type="GO" id="GO:0005829">
    <property type="term" value="C:cytosol"/>
    <property type="evidence" value="ECO:0007669"/>
    <property type="project" value="TreeGrafter"/>
</dbReference>
<dbReference type="EC" id="5.1.1.1" evidence="5"/>
<evidence type="ECO:0000256" key="3">
    <source>
        <dbReference type="ARBA" id="ARBA00023235"/>
    </source>
</evidence>
<dbReference type="Gene3D" id="3.20.20.10">
    <property type="entry name" value="Alanine racemase"/>
    <property type="match status" value="1"/>
</dbReference>
<comment type="cofactor">
    <cofactor evidence="1">
        <name>pyridoxal 5'-phosphate</name>
        <dbReference type="ChEBI" id="CHEBI:597326"/>
    </cofactor>
</comment>
<dbReference type="CDD" id="cd06827">
    <property type="entry name" value="PLPDE_III_AR_proteobact"/>
    <property type="match status" value="1"/>
</dbReference>
<feature type="domain" description="Alanine racemase C-terminal" evidence="4">
    <location>
        <begin position="238"/>
        <end position="363"/>
    </location>
</feature>
<dbReference type="InterPro" id="IPR029066">
    <property type="entry name" value="PLP-binding_barrel"/>
</dbReference>
<dbReference type="PANTHER" id="PTHR30511">
    <property type="entry name" value="ALANINE RACEMASE"/>
    <property type="match status" value="1"/>
</dbReference>
<dbReference type="GO" id="GO:0008784">
    <property type="term" value="F:alanine racemase activity"/>
    <property type="evidence" value="ECO:0007669"/>
    <property type="project" value="UniProtKB-EC"/>
</dbReference>
<dbReference type="PROSITE" id="PS00395">
    <property type="entry name" value="ALANINE_RACEMASE"/>
    <property type="match status" value="1"/>
</dbReference>
<dbReference type="SUPFAM" id="SSF51419">
    <property type="entry name" value="PLP-binding barrel"/>
    <property type="match status" value="1"/>
</dbReference>
<accession>A0A3B0W3K6</accession>
<dbReference type="EMBL" id="UOFB01000003">
    <property type="protein sequence ID" value="VAW43879.1"/>
    <property type="molecule type" value="Genomic_DNA"/>
</dbReference>
<evidence type="ECO:0000256" key="1">
    <source>
        <dbReference type="ARBA" id="ARBA00001933"/>
    </source>
</evidence>
<dbReference type="FunFam" id="3.20.20.10:FF:000002">
    <property type="entry name" value="Alanine racemase"/>
    <property type="match status" value="1"/>
</dbReference>
<gene>
    <name evidence="5" type="ORF">MNBD_GAMMA04-1812</name>
</gene>
<dbReference type="PRINTS" id="PR00992">
    <property type="entry name" value="ALARACEMASE"/>
</dbReference>
<reference evidence="5" key="1">
    <citation type="submission" date="2018-06" db="EMBL/GenBank/DDBJ databases">
        <authorList>
            <person name="Zhirakovskaya E."/>
        </authorList>
    </citation>
    <scope>NUCLEOTIDE SEQUENCE</scope>
</reference>
<dbReference type="SUPFAM" id="SSF50621">
    <property type="entry name" value="Alanine racemase C-terminal domain-like"/>
    <property type="match status" value="1"/>
</dbReference>
<dbReference type="AlphaFoldDB" id="A0A3B0W3K6"/>
<evidence type="ECO:0000256" key="2">
    <source>
        <dbReference type="ARBA" id="ARBA00022898"/>
    </source>
</evidence>
<proteinExistence type="inferred from homology"/>
<dbReference type="HAMAP" id="MF_01201">
    <property type="entry name" value="Ala_racemase"/>
    <property type="match status" value="1"/>
</dbReference>
<name>A0A3B0W3K6_9ZZZZ</name>